<dbReference type="Gene3D" id="3.40.50.300">
    <property type="entry name" value="P-loop containing nucleotide triphosphate hydrolases"/>
    <property type="match status" value="1"/>
</dbReference>
<dbReference type="SMART" id="SM00382">
    <property type="entry name" value="AAA"/>
    <property type="match status" value="1"/>
</dbReference>
<evidence type="ECO:0000313" key="6">
    <source>
        <dbReference type="Proteomes" id="UP000587991"/>
    </source>
</evidence>
<protein>
    <submittedName>
        <fullName evidence="5">ATP-binding cassette domain-containing protein</fullName>
    </submittedName>
</protein>
<evidence type="ECO:0000256" key="3">
    <source>
        <dbReference type="ARBA" id="ARBA00022840"/>
    </source>
</evidence>
<dbReference type="GO" id="GO:0016887">
    <property type="term" value="F:ATP hydrolysis activity"/>
    <property type="evidence" value="ECO:0007669"/>
    <property type="project" value="InterPro"/>
</dbReference>
<keyword evidence="1" id="KW-1003">Cell membrane</keyword>
<dbReference type="RefSeq" id="WP_168878190.1">
    <property type="nucleotide sequence ID" value="NZ_JABAIM010000004.1"/>
</dbReference>
<dbReference type="InterPro" id="IPR017871">
    <property type="entry name" value="ABC_transporter-like_CS"/>
</dbReference>
<evidence type="ECO:0000259" key="4">
    <source>
        <dbReference type="PROSITE" id="PS50893"/>
    </source>
</evidence>
<name>A0A847S949_9NEIS</name>
<accession>A0A847S949</accession>
<dbReference type="GO" id="GO:0005886">
    <property type="term" value="C:plasma membrane"/>
    <property type="evidence" value="ECO:0007669"/>
    <property type="project" value="TreeGrafter"/>
</dbReference>
<feature type="domain" description="ABC transporter" evidence="4">
    <location>
        <begin position="2"/>
        <end position="216"/>
    </location>
</feature>
<comment type="caution">
    <text evidence="5">The sequence shown here is derived from an EMBL/GenBank/DDBJ whole genome shotgun (WGS) entry which is preliminary data.</text>
</comment>
<evidence type="ECO:0000256" key="2">
    <source>
        <dbReference type="ARBA" id="ARBA00022741"/>
    </source>
</evidence>
<dbReference type="GO" id="GO:0005524">
    <property type="term" value="F:ATP binding"/>
    <property type="evidence" value="ECO:0007669"/>
    <property type="project" value="UniProtKB-KW"/>
</dbReference>
<keyword evidence="6" id="KW-1185">Reference proteome</keyword>
<keyword evidence="1" id="KW-0472">Membrane</keyword>
<dbReference type="PROSITE" id="PS50893">
    <property type="entry name" value="ABC_TRANSPORTER_2"/>
    <property type="match status" value="1"/>
</dbReference>
<gene>
    <name evidence="5" type="ORF">HF682_15205</name>
</gene>
<dbReference type="Pfam" id="PF00005">
    <property type="entry name" value="ABC_tran"/>
    <property type="match status" value="1"/>
</dbReference>
<keyword evidence="3 5" id="KW-0067">ATP-binding</keyword>
<sequence>MLEIRQLRYAYPGRPVLQWPDFALARGEQALLLGPSGSGKTTLLHLLAGMLTPSGGDIRVADTLLNTLSGSALDTFRGQRIGVLPQRVSMLDSLSVLDNLLFAQYFAGQRTQPSRALHLLEQLDLPEVAPRLPAQLSQGQLQRVALARALINQPAVLLADEPTASLDDTRAAQVANLLAEHGQQQGCSLLIATHDARLKARFTRHLTLTEPIRGQA</sequence>
<proteinExistence type="predicted"/>
<dbReference type="EMBL" id="JABAIM010000004">
    <property type="protein sequence ID" value="NLR76514.1"/>
    <property type="molecule type" value="Genomic_DNA"/>
</dbReference>
<dbReference type="InterPro" id="IPR003439">
    <property type="entry name" value="ABC_transporter-like_ATP-bd"/>
</dbReference>
<dbReference type="PANTHER" id="PTHR24220">
    <property type="entry name" value="IMPORT ATP-BINDING PROTEIN"/>
    <property type="match status" value="1"/>
</dbReference>
<dbReference type="InterPro" id="IPR027417">
    <property type="entry name" value="P-loop_NTPase"/>
</dbReference>
<dbReference type="PANTHER" id="PTHR24220:SF659">
    <property type="entry name" value="TRANSPORTER, PUTATIVE-RELATED"/>
    <property type="match status" value="1"/>
</dbReference>
<dbReference type="PROSITE" id="PS00211">
    <property type="entry name" value="ABC_TRANSPORTER_1"/>
    <property type="match status" value="1"/>
</dbReference>
<dbReference type="InterPro" id="IPR015854">
    <property type="entry name" value="ABC_transpr_LolD-like"/>
</dbReference>
<dbReference type="SUPFAM" id="SSF52540">
    <property type="entry name" value="P-loop containing nucleoside triphosphate hydrolases"/>
    <property type="match status" value="1"/>
</dbReference>
<keyword evidence="2" id="KW-0547">Nucleotide-binding</keyword>
<organism evidence="5 6">
    <name type="scientific">Leeia aquatica</name>
    <dbReference type="NCBI Taxonomy" id="2725557"/>
    <lineage>
        <taxon>Bacteria</taxon>
        <taxon>Pseudomonadati</taxon>
        <taxon>Pseudomonadota</taxon>
        <taxon>Betaproteobacteria</taxon>
        <taxon>Neisseriales</taxon>
        <taxon>Leeiaceae</taxon>
        <taxon>Leeia</taxon>
    </lineage>
</organism>
<evidence type="ECO:0000313" key="5">
    <source>
        <dbReference type="EMBL" id="NLR76514.1"/>
    </source>
</evidence>
<dbReference type="GO" id="GO:0022857">
    <property type="term" value="F:transmembrane transporter activity"/>
    <property type="evidence" value="ECO:0007669"/>
    <property type="project" value="TreeGrafter"/>
</dbReference>
<dbReference type="AlphaFoldDB" id="A0A847S949"/>
<reference evidence="5 6" key="1">
    <citation type="submission" date="2020-04" db="EMBL/GenBank/DDBJ databases">
        <title>Draft genome of Leeia sp. IMCC25680.</title>
        <authorList>
            <person name="Song J."/>
            <person name="Cho J.-C."/>
        </authorList>
    </citation>
    <scope>NUCLEOTIDE SEQUENCE [LARGE SCALE GENOMIC DNA]</scope>
    <source>
        <strain evidence="5 6">IMCC25680</strain>
    </source>
</reference>
<dbReference type="InterPro" id="IPR003593">
    <property type="entry name" value="AAA+_ATPase"/>
</dbReference>
<dbReference type="Proteomes" id="UP000587991">
    <property type="component" value="Unassembled WGS sequence"/>
</dbReference>
<evidence type="ECO:0000256" key="1">
    <source>
        <dbReference type="ARBA" id="ARBA00022475"/>
    </source>
</evidence>